<dbReference type="Proteomes" id="UP000298663">
    <property type="component" value="Unassembled WGS sequence"/>
</dbReference>
<accession>A0A4U8UW37</accession>
<evidence type="ECO:0000313" key="1">
    <source>
        <dbReference type="EMBL" id="TMS37596.1"/>
    </source>
</evidence>
<comment type="caution">
    <text evidence="1">The sequence shown here is derived from an EMBL/GenBank/DDBJ whole genome shotgun (WGS) entry which is preliminary data.</text>
</comment>
<sequence length="69" mass="7833">MSKNAGICICKLRPPYIILGRLGSFACPINIPRRTYGLAFVSPFFARTILINGNEIEWKAWSKKLNCLF</sequence>
<dbReference type="EMBL" id="AZBU02000001">
    <property type="protein sequence ID" value="TMS37596.1"/>
    <property type="molecule type" value="Genomic_DNA"/>
</dbReference>
<organism evidence="1 2">
    <name type="scientific">Steinernema carpocapsae</name>
    <name type="common">Entomopathogenic nematode</name>
    <dbReference type="NCBI Taxonomy" id="34508"/>
    <lineage>
        <taxon>Eukaryota</taxon>
        <taxon>Metazoa</taxon>
        <taxon>Ecdysozoa</taxon>
        <taxon>Nematoda</taxon>
        <taxon>Chromadorea</taxon>
        <taxon>Rhabditida</taxon>
        <taxon>Tylenchina</taxon>
        <taxon>Panagrolaimomorpha</taxon>
        <taxon>Strongyloidoidea</taxon>
        <taxon>Steinernematidae</taxon>
        <taxon>Steinernema</taxon>
    </lineage>
</organism>
<reference evidence="1 2" key="1">
    <citation type="journal article" date="2015" name="Genome Biol.">
        <title>Comparative genomics of Steinernema reveals deeply conserved gene regulatory networks.</title>
        <authorList>
            <person name="Dillman A.R."/>
            <person name="Macchietto M."/>
            <person name="Porter C.F."/>
            <person name="Rogers A."/>
            <person name="Williams B."/>
            <person name="Antoshechkin I."/>
            <person name="Lee M.M."/>
            <person name="Goodwin Z."/>
            <person name="Lu X."/>
            <person name="Lewis E.E."/>
            <person name="Goodrich-Blair H."/>
            <person name="Stock S.P."/>
            <person name="Adams B.J."/>
            <person name="Sternberg P.W."/>
            <person name="Mortazavi A."/>
        </authorList>
    </citation>
    <scope>NUCLEOTIDE SEQUENCE [LARGE SCALE GENOMIC DNA]</scope>
    <source>
        <strain evidence="1 2">ALL</strain>
    </source>
</reference>
<name>A0A4U8UW37_STECR</name>
<dbReference type="AlphaFoldDB" id="A0A4U8UW37"/>
<evidence type="ECO:0000313" key="2">
    <source>
        <dbReference type="Proteomes" id="UP000298663"/>
    </source>
</evidence>
<gene>
    <name evidence="1" type="ORF">L596_004495</name>
</gene>
<proteinExistence type="predicted"/>
<keyword evidence="2" id="KW-1185">Reference proteome</keyword>
<reference evidence="1 2" key="2">
    <citation type="journal article" date="2019" name="G3 (Bethesda)">
        <title>Hybrid Assembly of the Genome of the Entomopathogenic Nematode Steinernema carpocapsae Identifies the X-Chromosome.</title>
        <authorList>
            <person name="Serra L."/>
            <person name="Macchietto M."/>
            <person name="Macias-Munoz A."/>
            <person name="McGill C.J."/>
            <person name="Rodriguez I.M."/>
            <person name="Rodriguez B."/>
            <person name="Murad R."/>
            <person name="Mortazavi A."/>
        </authorList>
    </citation>
    <scope>NUCLEOTIDE SEQUENCE [LARGE SCALE GENOMIC DNA]</scope>
    <source>
        <strain evidence="1 2">ALL</strain>
    </source>
</reference>
<protein>
    <submittedName>
        <fullName evidence="1">Uncharacterized protein</fullName>
    </submittedName>
</protein>